<evidence type="ECO:0000256" key="4">
    <source>
        <dbReference type="ARBA" id="ARBA00022692"/>
    </source>
</evidence>
<dbReference type="InterPro" id="IPR032808">
    <property type="entry name" value="DoxX"/>
</dbReference>
<keyword evidence="9" id="KW-1185">Reference proteome</keyword>
<evidence type="ECO:0000313" key="8">
    <source>
        <dbReference type="EMBL" id="GKY88992.1"/>
    </source>
</evidence>
<evidence type="ECO:0000313" key="9">
    <source>
        <dbReference type="Proteomes" id="UP001144205"/>
    </source>
</evidence>
<evidence type="ECO:0000256" key="6">
    <source>
        <dbReference type="ARBA" id="ARBA00023136"/>
    </source>
</evidence>
<gene>
    <name evidence="8" type="ORF">STA1M1_28610</name>
</gene>
<evidence type="ECO:0000256" key="5">
    <source>
        <dbReference type="ARBA" id="ARBA00022989"/>
    </source>
</evidence>
<dbReference type="RefSeq" id="WP_281843032.1">
    <property type="nucleotide sequence ID" value="NZ_BROH01000009.1"/>
</dbReference>
<keyword evidence="5 7" id="KW-1133">Transmembrane helix</keyword>
<comment type="similarity">
    <text evidence="2">Belongs to the DoxX family.</text>
</comment>
<dbReference type="PANTHER" id="PTHR33452">
    <property type="entry name" value="OXIDOREDUCTASE CATD-RELATED"/>
    <property type="match status" value="1"/>
</dbReference>
<feature type="transmembrane region" description="Helical" evidence="7">
    <location>
        <begin position="37"/>
        <end position="64"/>
    </location>
</feature>
<evidence type="ECO:0000256" key="7">
    <source>
        <dbReference type="SAM" id="Phobius"/>
    </source>
</evidence>
<feature type="transmembrane region" description="Helical" evidence="7">
    <location>
        <begin position="70"/>
        <end position="89"/>
    </location>
</feature>
<dbReference type="InterPro" id="IPR051907">
    <property type="entry name" value="DoxX-like_oxidoreductase"/>
</dbReference>
<comment type="caution">
    <text evidence="8">The sequence shown here is derived from an EMBL/GenBank/DDBJ whole genome shotgun (WGS) entry which is preliminary data.</text>
</comment>
<comment type="subcellular location">
    <subcellularLocation>
        <location evidence="1">Cell membrane</location>
        <topology evidence="1">Multi-pass membrane protein</topology>
    </subcellularLocation>
</comment>
<sequence>MTNSLSLLAPVARILLALIFIVSGLQKLGDISGNAAYIASGGLPGVLIWPTILVEVLGGLALAIGYQARIAALLLAGFSIVAGVLYHLVPAGAAEGMMAQMQIIMFMKNLSIAGGLLMVTAMGAGAYALDTRKGGAAAQAA</sequence>
<name>A0ABQ5LVJ5_9RHOB</name>
<protein>
    <submittedName>
        <fullName evidence="8">Membrane protein</fullName>
    </submittedName>
</protein>
<proteinExistence type="inferred from homology"/>
<dbReference type="EMBL" id="BROH01000009">
    <property type="protein sequence ID" value="GKY88992.1"/>
    <property type="molecule type" value="Genomic_DNA"/>
</dbReference>
<evidence type="ECO:0000256" key="1">
    <source>
        <dbReference type="ARBA" id="ARBA00004651"/>
    </source>
</evidence>
<accession>A0ABQ5LVJ5</accession>
<keyword evidence="3" id="KW-1003">Cell membrane</keyword>
<reference evidence="8" key="1">
    <citation type="journal article" date="2023" name="Int. J. Syst. Evol. Microbiol.">
        <title>Sinisalibacter aestuarii sp. nov., isolated from estuarine sediment of the Arakawa River.</title>
        <authorList>
            <person name="Arafat S.T."/>
            <person name="Hirano S."/>
            <person name="Sato A."/>
            <person name="Takeuchi K."/>
            <person name="Yasuda T."/>
            <person name="Terahara T."/>
            <person name="Hamada M."/>
            <person name="Kobayashi T."/>
        </authorList>
    </citation>
    <scope>NUCLEOTIDE SEQUENCE</scope>
    <source>
        <strain evidence="8">B-399</strain>
    </source>
</reference>
<feature type="transmembrane region" description="Helical" evidence="7">
    <location>
        <begin position="110"/>
        <end position="129"/>
    </location>
</feature>
<evidence type="ECO:0000256" key="3">
    <source>
        <dbReference type="ARBA" id="ARBA00022475"/>
    </source>
</evidence>
<evidence type="ECO:0000256" key="2">
    <source>
        <dbReference type="ARBA" id="ARBA00006679"/>
    </source>
</evidence>
<keyword evidence="6 7" id="KW-0472">Membrane</keyword>
<keyword evidence="4 7" id="KW-0812">Transmembrane</keyword>
<feature type="transmembrane region" description="Helical" evidence="7">
    <location>
        <begin position="6"/>
        <end position="25"/>
    </location>
</feature>
<dbReference type="Pfam" id="PF07681">
    <property type="entry name" value="DoxX"/>
    <property type="match status" value="1"/>
</dbReference>
<dbReference type="Proteomes" id="UP001144205">
    <property type="component" value="Unassembled WGS sequence"/>
</dbReference>
<organism evidence="8 9">
    <name type="scientific">Sinisalibacter aestuarii</name>
    <dbReference type="NCBI Taxonomy" id="2949426"/>
    <lineage>
        <taxon>Bacteria</taxon>
        <taxon>Pseudomonadati</taxon>
        <taxon>Pseudomonadota</taxon>
        <taxon>Alphaproteobacteria</taxon>
        <taxon>Rhodobacterales</taxon>
        <taxon>Roseobacteraceae</taxon>
        <taxon>Sinisalibacter</taxon>
    </lineage>
</organism>
<dbReference type="PANTHER" id="PTHR33452:SF1">
    <property type="entry name" value="INNER MEMBRANE PROTEIN YPHA-RELATED"/>
    <property type="match status" value="1"/>
</dbReference>